<dbReference type="Proteomes" id="UP001196413">
    <property type="component" value="Unassembled WGS sequence"/>
</dbReference>
<organism evidence="1 2">
    <name type="scientific">Parelaphostrongylus tenuis</name>
    <name type="common">Meningeal worm</name>
    <dbReference type="NCBI Taxonomy" id="148309"/>
    <lineage>
        <taxon>Eukaryota</taxon>
        <taxon>Metazoa</taxon>
        <taxon>Ecdysozoa</taxon>
        <taxon>Nematoda</taxon>
        <taxon>Chromadorea</taxon>
        <taxon>Rhabditida</taxon>
        <taxon>Rhabditina</taxon>
        <taxon>Rhabditomorpha</taxon>
        <taxon>Strongyloidea</taxon>
        <taxon>Metastrongylidae</taxon>
        <taxon>Parelaphostrongylus</taxon>
    </lineage>
</organism>
<evidence type="ECO:0000313" key="1">
    <source>
        <dbReference type="EMBL" id="KAJ1358130.1"/>
    </source>
</evidence>
<evidence type="ECO:0000313" key="2">
    <source>
        <dbReference type="Proteomes" id="UP001196413"/>
    </source>
</evidence>
<proteinExistence type="predicted"/>
<gene>
    <name evidence="1" type="ORF">KIN20_016444</name>
</gene>
<accession>A0AAD5MHF0</accession>
<comment type="caution">
    <text evidence="1">The sequence shown here is derived from an EMBL/GenBank/DDBJ whole genome shotgun (WGS) entry which is preliminary data.</text>
</comment>
<dbReference type="EMBL" id="JAHQIW010003299">
    <property type="protein sequence ID" value="KAJ1358130.1"/>
    <property type="molecule type" value="Genomic_DNA"/>
</dbReference>
<reference evidence="1" key="1">
    <citation type="submission" date="2021-06" db="EMBL/GenBank/DDBJ databases">
        <title>Parelaphostrongylus tenuis whole genome reference sequence.</title>
        <authorList>
            <person name="Garwood T.J."/>
            <person name="Larsen P.A."/>
            <person name="Fountain-Jones N.M."/>
            <person name="Garbe J.R."/>
            <person name="Macchietto M.G."/>
            <person name="Kania S.A."/>
            <person name="Gerhold R.W."/>
            <person name="Richards J.E."/>
            <person name="Wolf T.M."/>
        </authorList>
    </citation>
    <scope>NUCLEOTIDE SEQUENCE</scope>
    <source>
        <strain evidence="1">MNPRO001-30</strain>
        <tissue evidence="1">Meninges</tissue>
    </source>
</reference>
<protein>
    <submittedName>
        <fullName evidence="1">Uncharacterized protein</fullName>
    </submittedName>
</protein>
<dbReference type="SUPFAM" id="SSF52113">
    <property type="entry name" value="BRCT domain"/>
    <property type="match status" value="1"/>
</dbReference>
<sequence length="115" mass="13100">MWDRRGTPRDLFQRSNIWVIRPPACFALLLILFAFKKAVSLGIYIVNEEFLRRCSELEIHDDIASVAEICRLQIFAGLTISFIGISDQSVEEYTRTVINNGGRVQLFHDGGDHTS</sequence>
<dbReference type="AlphaFoldDB" id="A0AAD5MHF0"/>
<dbReference type="InterPro" id="IPR036420">
    <property type="entry name" value="BRCT_dom_sf"/>
</dbReference>
<name>A0AAD5MHF0_PARTN</name>
<keyword evidence="2" id="KW-1185">Reference proteome</keyword>